<dbReference type="InterPro" id="IPR003959">
    <property type="entry name" value="ATPase_AAA_core"/>
</dbReference>
<feature type="domain" description="AAA+ ATPase" evidence="1">
    <location>
        <begin position="37"/>
        <end position="237"/>
    </location>
</feature>
<dbReference type="InterPro" id="IPR003593">
    <property type="entry name" value="AAA+_ATPase"/>
</dbReference>
<dbReference type="SUPFAM" id="SSF52540">
    <property type="entry name" value="P-loop containing nucleoside triphosphate hydrolases"/>
    <property type="match status" value="1"/>
</dbReference>
<dbReference type="GO" id="GO:0005524">
    <property type="term" value="F:ATP binding"/>
    <property type="evidence" value="ECO:0007669"/>
    <property type="project" value="InterPro"/>
</dbReference>
<evidence type="ECO:0000313" key="2">
    <source>
        <dbReference type="EMBL" id="TDB44050.1"/>
    </source>
</evidence>
<comment type="caution">
    <text evidence="2">The sequence shown here is derived from an EMBL/GenBank/DDBJ whole genome shotgun (WGS) entry which is preliminary data.</text>
</comment>
<gene>
    <name evidence="2" type="ORF">C5467_23145</name>
</gene>
<organism evidence="2 3">
    <name type="scientific">Photorhabdus khanii subsp. guanajuatensis</name>
    <dbReference type="NCBI Taxonomy" id="2100166"/>
    <lineage>
        <taxon>Bacteria</taxon>
        <taxon>Pseudomonadati</taxon>
        <taxon>Pseudomonadota</taxon>
        <taxon>Gammaproteobacteria</taxon>
        <taxon>Enterobacterales</taxon>
        <taxon>Morganellaceae</taxon>
        <taxon>Photorhabdus</taxon>
    </lineage>
</organism>
<protein>
    <submittedName>
        <fullName evidence="2">ATPase</fullName>
    </submittedName>
</protein>
<dbReference type="PANTHER" id="PTHR43581">
    <property type="entry name" value="ATP/GTP PHOSPHATASE"/>
    <property type="match status" value="1"/>
</dbReference>
<reference evidence="2 3" key="1">
    <citation type="journal article" date="2019" name="Int. J. Syst. Evol. Microbiol.">
        <title>Photorhabdus khanii subsp. guanajuatensis subsp. nov., isolated from Heterorhabditis atacamensis, and Photorhabdus luminescens subsp. mexicana subsp. nov., isolated from Heterorhabditis mexicana entomopathogenic nematodes.</title>
        <authorList>
            <person name="Machado R.A.R."/>
            <person name="Bruno P."/>
            <person name="Arce C.C.M."/>
            <person name="Liechti N."/>
            <person name="Kohler A."/>
            <person name="Bernal J."/>
            <person name="Bruggmann R."/>
            <person name="Turlings T.C.J."/>
        </authorList>
    </citation>
    <scope>NUCLEOTIDE SEQUENCE [LARGE SCALE GENOMIC DNA]</scope>
    <source>
        <strain evidence="2 3">MEX20-17</strain>
    </source>
</reference>
<dbReference type="InterPro" id="IPR027417">
    <property type="entry name" value="P-loop_NTPase"/>
</dbReference>
<dbReference type="RefSeq" id="WP_132356330.1">
    <property type="nucleotide sequence ID" value="NZ_CAWOJO010000083.1"/>
</dbReference>
<proteinExistence type="predicted"/>
<dbReference type="PANTHER" id="PTHR43581:SF4">
    <property type="entry name" value="ATP_GTP PHOSPHATASE"/>
    <property type="match status" value="1"/>
</dbReference>
<dbReference type="GO" id="GO:0016887">
    <property type="term" value="F:ATP hydrolysis activity"/>
    <property type="evidence" value="ECO:0007669"/>
    <property type="project" value="InterPro"/>
</dbReference>
<dbReference type="Proteomes" id="UP000295598">
    <property type="component" value="Unassembled WGS sequence"/>
</dbReference>
<sequence length="266" mass="30414">MLFLRSISYKNAINEDDSLIYPLNIKCIRNMEKVEFNSPVTFFVGENGSGKSTLLEALAIGLNAVHIGSNEFDYDESMVNIQDFSNRIRFVRNAKPLKTIFFRAEDVLGFIKRISKTKEDLNEMENTFLKEIKGDGKYRAVGAVRGQLRELTQSYGDDPYAKSHGETFLNILQKRFYKKSLFFLDEPETPLSPLRQLALISLIKHYVGLGAQFVIATHSPILMAFPGADVLHFNSDRIEKSDYNDIEHVVITKSFLNNPELYLRDL</sequence>
<name>A0A4R4ITC6_9GAMM</name>
<evidence type="ECO:0000313" key="3">
    <source>
        <dbReference type="Proteomes" id="UP000295598"/>
    </source>
</evidence>
<dbReference type="Pfam" id="PF13476">
    <property type="entry name" value="AAA_23"/>
    <property type="match status" value="1"/>
</dbReference>
<dbReference type="InterPro" id="IPR051396">
    <property type="entry name" value="Bact_Antivir_Def_Nuclease"/>
</dbReference>
<dbReference type="InterPro" id="IPR038729">
    <property type="entry name" value="Rad50/SbcC_AAA"/>
</dbReference>
<dbReference type="EMBL" id="PUJY01000083">
    <property type="protein sequence ID" value="TDB44050.1"/>
    <property type="molecule type" value="Genomic_DNA"/>
</dbReference>
<dbReference type="Gene3D" id="3.40.50.300">
    <property type="entry name" value="P-loop containing nucleotide triphosphate hydrolases"/>
    <property type="match status" value="2"/>
</dbReference>
<accession>A0A4R4ITC6</accession>
<evidence type="ECO:0000259" key="1">
    <source>
        <dbReference type="SMART" id="SM00382"/>
    </source>
</evidence>
<dbReference type="AlphaFoldDB" id="A0A4R4ITC6"/>
<dbReference type="Pfam" id="PF13304">
    <property type="entry name" value="AAA_21"/>
    <property type="match status" value="1"/>
</dbReference>
<dbReference type="GO" id="GO:0006302">
    <property type="term" value="P:double-strand break repair"/>
    <property type="evidence" value="ECO:0007669"/>
    <property type="project" value="InterPro"/>
</dbReference>
<dbReference type="SMART" id="SM00382">
    <property type="entry name" value="AAA"/>
    <property type="match status" value="1"/>
</dbReference>